<feature type="chain" id="PRO_5045659485" evidence="1">
    <location>
        <begin position="27"/>
        <end position="209"/>
    </location>
</feature>
<gene>
    <name evidence="2" type="ORF">I6L54_22860</name>
</gene>
<keyword evidence="3" id="KW-1185">Reference proteome</keyword>
<evidence type="ECO:0000313" key="2">
    <source>
        <dbReference type="EMBL" id="QXA44740.1"/>
    </source>
</evidence>
<name>A0ABX8K780_9ENTR</name>
<dbReference type="InterPro" id="IPR036937">
    <property type="entry name" value="Adhesion_dom_fimbrial_sf"/>
</dbReference>
<organism evidence="2 3">
    <name type="scientific">Citrobacter pasteurii</name>
    <dbReference type="NCBI Taxonomy" id="1563222"/>
    <lineage>
        <taxon>Bacteria</taxon>
        <taxon>Pseudomonadati</taxon>
        <taxon>Pseudomonadota</taxon>
        <taxon>Gammaproteobacteria</taxon>
        <taxon>Enterobacterales</taxon>
        <taxon>Enterobacteriaceae</taxon>
        <taxon>Citrobacter</taxon>
    </lineage>
</organism>
<dbReference type="PANTHER" id="PTHR33420">
    <property type="entry name" value="FIMBRIAL SUBUNIT ELFA-RELATED"/>
    <property type="match status" value="1"/>
</dbReference>
<reference evidence="2 3" key="1">
    <citation type="submission" date="2021-06" db="EMBL/GenBank/DDBJ databases">
        <title>FDA dAtabase for Regulatory Grade micrObial Sequences (FDA-ARGOS): Supporting development and validation of Infectious Disease Dx tests.</title>
        <authorList>
            <person name="Sproer C."/>
            <person name="Gronow S."/>
            <person name="Severitt S."/>
            <person name="Schroder I."/>
            <person name="Tallon L."/>
            <person name="Sadzewicz L."/>
            <person name="Zhao X."/>
            <person name="Boylan J."/>
            <person name="Ott S."/>
            <person name="Bowen H."/>
            <person name="Vavikolanu K."/>
            <person name="Mehta A."/>
            <person name="Aluvathingal J."/>
            <person name="Nadendla S."/>
            <person name="Lowell S."/>
            <person name="Myers T."/>
            <person name="Yan Y."/>
        </authorList>
    </citation>
    <scope>NUCLEOTIDE SEQUENCE [LARGE SCALE GENOMIC DNA]</scope>
    <source>
        <strain evidence="2 3">FDAARGOS 1424</strain>
    </source>
</reference>
<dbReference type="PANTHER" id="PTHR33420:SF32">
    <property type="entry name" value="FIMBRIAL-LIKE PROTEIN"/>
    <property type="match status" value="1"/>
</dbReference>
<dbReference type="EMBL" id="CP077262">
    <property type="protein sequence ID" value="QXA44740.1"/>
    <property type="molecule type" value="Genomic_DNA"/>
</dbReference>
<dbReference type="InterPro" id="IPR050263">
    <property type="entry name" value="Bact_Fimbrial_Adh_Pro"/>
</dbReference>
<dbReference type="Gene3D" id="2.60.40.1090">
    <property type="entry name" value="Fimbrial-type adhesion domain"/>
    <property type="match status" value="1"/>
</dbReference>
<accession>A0ABX8K780</accession>
<keyword evidence="1" id="KW-0732">Signal</keyword>
<feature type="signal peptide" evidence="1">
    <location>
        <begin position="1"/>
        <end position="26"/>
    </location>
</feature>
<dbReference type="Proteomes" id="UP000683579">
    <property type="component" value="Chromosome"/>
</dbReference>
<sequence length="209" mass="22769">MMLKNKTLFRLIAGVLITLFSLAAQASDTFKIDITARIYEESCSLNVNGSGSNQGTVAMALSSTSDYTGLWSGGADTDFYIQIKGCDPSLNAYKLNFFNGWYHGSAYPDPGLSMPVCRSALPQCYLVLQSTNPGIGIAFFYVSSDSEVAKCNDAQKVGWMEADNEGTSCPQTIDDAAMLHYRVKAVQVTDDKPQPGPYQATVMFTVHYM</sequence>
<proteinExistence type="predicted"/>
<evidence type="ECO:0000313" key="3">
    <source>
        <dbReference type="Proteomes" id="UP000683579"/>
    </source>
</evidence>
<protein>
    <submittedName>
        <fullName evidence="2">Type 1 fimbrial protein</fullName>
    </submittedName>
</protein>
<dbReference type="RefSeq" id="WP_137378401.1">
    <property type="nucleotide sequence ID" value="NZ_CDHL01000041.1"/>
</dbReference>
<evidence type="ECO:0000256" key="1">
    <source>
        <dbReference type="SAM" id="SignalP"/>
    </source>
</evidence>
<dbReference type="SUPFAM" id="SSF49401">
    <property type="entry name" value="Bacterial adhesins"/>
    <property type="match status" value="1"/>
</dbReference>
<dbReference type="InterPro" id="IPR008966">
    <property type="entry name" value="Adhesion_dom_sf"/>
</dbReference>